<evidence type="ECO:0000256" key="2">
    <source>
        <dbReference type="SAM" id="Phobius"/>
    </source>
</evidence>
<evidence type="ECO:0000313" key="3">
    <source>
        <dbReference type="EMBL" id="CAB4867856.1"/>
    </source>
</evidence>
<keyword evidence="2" id="KW-0812">Transmembrane</keyword>
<feature type="transmembrane region" description="Helical" evidence="2">
    <location>
        <begin position="9"/>
        <end position="30"/>
    </location>
</feature>
<gene>
    <name evidence="3" type="ORF">UFOPK3376_00644</name>
</gene>
<organism evidence="3">
    <name type="scientific">freshwater metagenome</name>
    <dbReference type="NCBI Taxonomy" id="449393"/>
    <lineage>
        <taxon>unclassified sequences</taxon>
        <taxon>metagenomes</taxon>
        <taxon>ecological metagenomes</taxon>
    </lineage>
</organism>
<protein>
    <submittedName>
        <fullName evidence="3">Unannotated protein</fullName>
    </submittedName>
</protein>
<reference evidence="3" key="1">
    <citation type="submission" date="2020-05" db="EMBL/GenBank/DDBJ databases">
        <authorList>
            <person name="Chiriac C."/>
            <person name="Salcher M."/>
            <person name="Ghai R."/>
            <person name="Kavagutti S V."/>
        </authorList>
    </citation>
    <scope>NUCLEOTIDE SEQUENCE</scope>
</reference>
<dbReference type="AlphaFoldDB" id="A0A6J7DBH3"/>
<keyword evidence="2" id="KW-1133">Transmembrane helix</keyword>
<sequence>MSGRRTKTIAAGGALIVGLFGFYFASPYLFSKGTSTELTPDEVRQYYLEHTTTSVLAVSGSTTTGPASGTSVGTAAPTTDAPPPLAVLPKLGIYTYATTGGDEVDALAGQHHDYPATTTITVVPSGCGVLQRWDVLKERWEEWQRCVQGDAIVQPARTNYDSFFGLSQTDAYSCSGDGRPVRAPAGTHWMLVCEEPGKVNTYSGEVIGAETMQVGGTAVDTLHVRITVDNGQSGDSQVTDTWYQVGSDLLIAQTALNATSNPSPVGTTHYLEHYEIHLVSLEPDT</sequence>
<dbReference type="EMBL" id="CAFBLP010000011">
    <property type="protein sequence ID" value="CAB4867856.1"/>
    <property type="molecule type" value="Genomic_DNA"/>
</dbReference>
<accession>A0A6J7DBH3</accession>
<proteinExistence type="predicted"/>
<keyword evidence="2" id="KW-0472">Membrane</keyword>
<feature type="compositionally biased region" description="Low complexity" evidence="1">
    <location>
        <begin position="59"/>
        <end position="79"/>
    </location>
</feature>
<evidence type="ECO:0000256" key="1">
    <source>
        <dbReference type="SAM" id="MobiDB-lite"/>
    </source>
</evidence>
<name>A0A6J7DBH3_9ZZZZ</name>
<feature type="region of interest" description="Disordered" evidence="1">
    <location>
        <begin position="59"/>
        <end position="81"/>
    </location>
</feature>